<dbReference type="PROSITE" id="PS51525">
    <property type="entry name" value="NET"/>
    <property type="match status" value="1"/>
</dbReference>
<dbReference type="Pfam" id="PF17035">
    <property type="entry name" value="BET"/>
    <property type="match status" value="1"/>
</dbReference>
<feature type="compositionally biased region" description="Basic and acidic residues" evidence="3">
    <location>
        <begin position="13"/>
        <end position="22"/>
    </location>
</feature>
<dbReference type="InterPro" id="IPR038336">
    <property type="entry name" value="NET_sf"/>
</dbReference>
<keyword evidence="6" id="KW-1185">Reference proteome</keyword>
<feature type="compositionally biased region" description="Basic and acidic residues" evidence="3">
    <location>
        <begin position="126"/>
        <end position="136"/>
    </location>
</feature>
<evidence type="ECO:0000256" key="1">
    <source>
        <dbReference type="ARBA" id="ARBA00023015"/>
    </source>
</evidence>
<feature type="compositionally biased region" description="Basic residues" evidence="3">
    <location>
        <begin position="116"/>
        <end position="125"/>
    </location>
</feature>
<dbReference type="PANTHER" id="PTHR45926">
    <property type="entry name" value="OSJNBA0053K19.4 PROTEIN"/>
    <property type="match status" value="1"/>
</dbReference>
<protein>
    <recommendedName>
        <fullName evidence="4">NET domain-containing protein</fullName>
    </recommendedName>
</protein>
<keyword evidence="1" id="KW-0805">Transcription regulation</keyword>
<dbReference type="Gene3D" id="1.20.1270.220">
    <property type="match status" value="1"/>
</dbReference>
<accession>A0AAD1UKW4</accession>
<proteinExistence type="predicted"/>
<evidence type="ECO:0000256" key="3">
    <source>
        <dbReference type="SAM" id="MobiDB-lite"/>
    </source>
</evidence>
<keyword evidence="2" id="KW-0804">Transcription</keyword>
<feature type="domain" description="NET" evidence="4">
    <location>
        <begin position="269"/>
        <end position="347"/>
    </location>
</feature>
<dbReference type="AlphaFoldDB" id="A0AAD1UKW4"/>
<feature type="region of interest" description="Disordered" evidence="3">
    <location>
        <begin position="53"/>
        <end position="90"/>
    </location>
</feature>
<sequence>MSENTSEQLPPLSKEEVEERLNKTQLTLETKQAFALNSLLSGSSFRFDLFESSKKKVNSSWKNTKKKSTKTSKPPEYYHIPPAGVDEFTSNVPGSMSSMNDAEMDQYDLENSMGRRTSRRERKPAHKQDLGYEEPKPIKGVKLSGASREIFRKCEEVINSLKETFTRIPELAPHSSQFEEEINSLRDGKYRNTDMLGASIRKFLNVMIAKFAENIFMSKRMVELVNTFEDSFAMLDNKVLYEETKTDSYIARKKSGSFGGKKKLVRPGGRSDSDYDRPMSNEEKKNLSRAIRSLHPIQLKGIISIVKDMFPEKNGMLEFDIDILPPRKCRELEGYVMRAKNEGKKPQRLGGIITPTNLSRQKSGGPFPPKGRQMGNTGNLGAKNDEYGRKGGMPYSMSNKGGSYAPDMAHLSSDSDSDSSNSSGKSDGV</sequence>
<organism evidence="5 6">
    <name type="scientific">Euplotes crassus</name>
    <dbReference type="NCBI Taxonomy" id="5936"/>
    <lineage>
        <taxon>Eukaryota</taxon>
        <taxon>Sar</taxon>
        <taxon>Alveolata</taxon>
        <taxon>Ciliophora</taxon>
        <taxon>Intramacronucleata</taxon>
        <taxon>Spirotrichea</taxon>
        <taxon>Hypotrichia</taxon>
        <taxon>Euplotida</taxon>
        <taxon>Euplotidae</taxon>
        <taxon>Moneuplotes</taxon>
    </lineage>
</organism>
<name>A0AAD1UKW4_EUPCR</name>
<feature type="region of interest" description="Disordered" evidence="3">
    <location>
        <begin position="346"/>
        <end position="429"/>
    </location>
</feature>
<dbReference type="EMBL" id="CAMPGE010009907">
    <property type="protein sequence ID" value="CAI2368765.1"/>
    <property type="molecule type" value="Genomic_DNA"/>
</dbReference>
<feature type="region of interest" description="Disordered" evidence="3">
    <location>
        <begin position="1"/>
        <end position="23"/>
    </location>
</feature>
<gene>
    <name evidence="5" type="ORF">ECRASSUSDP1_LOCUS10061</name>
</gene>
<feature type="compositionally biased region" description="Basic and acidic residues" evidence="3">
    <location>
        <begin position="269"/>
        <end position="286"/>
    </location>
</feature>
<evidence type="ECO:0000313" key="5">
    <source>
        <dbReference type="EMBL" id="CAI2368765.1"/>
    </source>
</evidence>
<feature type="region of interest" description="Disordered" evidence="3">
    <location>
        <begin position="260"/>
        <end position="286"/>
    </location>
</feature>
<dbReference type="Proteomes" id="UP001295684">
    <property type="component" value="Unassembled WGS sequence"/>
</dbReference>
<dbReference type="InterPro" id="IPR027353">
    <property type="entry name" value="NET_dom"/>
</dbReference>
<feature type="region of interest" description="Disordered" evidence="3">
    <location>
        <begin position="111"/>
        <end position="136"/>
    </location>
</feature>
<reference evidence="5" key="1">
    <citation type="submission" date="2023-07" db="EMBL/GenBank/DDBJ databases">
        <authorList>
            <consortium name="AG Swart"/>
            <person name="Singh M."/>
            <person name="Singh A."/>
            <person name="Seah K."/>
            <person name="Emmerich C."/>
        </authorList>
    </citation>
    <scope>NUCLEOTIDE SEQUENCE</scope>
    <source>
        <strain evidence="5">DP1</strain>
    </source>
</reference>
<evidence type="ECO:0000256" key="2">
    <source>
        <dbReference type="ARBA" id="ARBA00023163"/>
    </source>
</evidence>
<comment type="caution">
    <text evidence="5">The sequence shown here is derived from an EMBL/GenBank/DDBJ whole genome shotgun (WGS) entry which is preliminary data.</text>
</comment>
<evidence type="ECO:0000259" key="4">
    <source>
        <dbReference type="PROSITE" id="PS51525"/>
    </source>
</evidence>
<feature type="compositionally biased region" description="Low complexity" evidence="3">
    <location>
        <begin position="412"/>
        <end position="429"/>
    </location>
</feature>
<evidence type="ECO:0000313" key="6">
    <source>
        <dbReference type="Proteomes" id="UP001295684"/>
    </source>
</evidence>